<dbReference type="GO" id="GO:0008234">
    <property type="term" value="F:cysteine-type peptidase activity"/>
    <property type="evidence" value="ECO:0007669"/>
    <property type="project" value="InterPro"/>
</dbReference>
<dbReference type="SMART" id="SM00645">
    <property type="entry name" value="Pept_C1"/>
    <property type="match status" value="1"/>
</dbReference>
<comment type="similarity">
    <text evidence="1">Belongs to the peptidase C1 family.</text>
</comment>
<dbReference type="Pfam" id="PF00112">
    <property type="entry name" value="Peptidase_C1"/>
    <property type="match status" value="1"/>
</dbReference>
<sequence length="185" mass="21114">MMKSNVGPNGYNNSADIGKAYKYWAKNGIFTVELTEESSCLPFSQKCQPMEIKLNRYFKVVNNFFEYEHEMRSSIMMDGPVSAYMEIYSDFLSYKSGIYRRLNSRSLGASDIKIIGWGTENGVDYWLAVNQWGTEWGEEGFFKLLAGEEQLGYVPSPITPSLVAVDIVQDIPKSYVHSQLFYLAK</sequence>
<dbReference type="InterPro" id="IPR013128">
    <property type="entry name" value="Peptidase_C1A"/>
</dbReference>
<dbReference type="SUPFAM" id="SSF54001">
    <property type="entry name" value="Cysteine proteinases"/>
    <property type="match status" value="1"/>
</dbReference>
<reference evidence="3" key="1">
    <citation type="submission" date="2018-09" db="EMBL/GenBank/DDBJ databases">
        <title>Comparative analyses of salivary proteins from the facultative symbiont-infected and uninfected Tetranychus truncatus.</title>
        <authorList>
            <person name="Zhu Y.-X."/>
            <person name="Huang H.-J."/>
            <person name="Hong X.-Y."/>
        </authorList>
    </citation>
    <scope>NUCLEOTIDE SEQUENCE</scope>
</reference>
<name>A0A3G5ANV0_9ACAR</name>
<dbReference type="PANTHER" id="PTHR12411">
    <property type="entry name" value="CYSTEINE PROTEASE FAMILY C1-RELATED"/>
    <property type="match status" value="1"/>
</dbReference>
<accession>A0A3G5ANV0</accession>
<dbReference type="AlphaFoldDB" id="A0A3G5ANV0"/>
<evidence type="ECO:0000256" key="1">
    <source>
        <dbReference type="ARBA" id="ARBA00008455"/>
    </source>
</evidence>
<evidence type="ECO:0000259" key="2">
    <source>
        <dbReference type="SMART" id="SM00645"/>
    </source>
</evidence>
<dbReference type="InterPro" id="IPR038765">
    <property type="entry name" value="Papain-like_cys_pep_sf"/>
</dbReference>
<feature type="domain" description="Peptidase C1A papain C-terminal" evidence="2">
    <location>
        <begin position="3"/>
        <end position="159"/>
    </location>
</feature>
<dbReference type="Gene3D" id="3.90.70.10">
    <property type="entry name" value="Cysteine proteinases"/>
    <property type="match status" value="1"/>
</dbReference>
<evidence type="ECO:0000313" key="3">
    <source>
        <dbReference type="EMBL" id="AYV89020.1"/>
    </source>
</evidence>
<dbReference type="InterPro" id="IPR000668">
    <property type="entry name" value="Peptidase_C1A_C"/>
</dbReference>
<proteinExistence type="evidence at transcript level"/>
<dbReference type="EMBL" id="MH990473">
    <property type="protein sequence ID" value="AYV89020.1"/>
    <property type="molecule type" value="mRNA"/>
</dbReference>
<organism evidence="3">
    <name type="scientific">Tetranychus truncatus</name>
    <dbReference type="NCBI Taxonomy" id="93132"/>
    <lineage>
        <taxon>Eukaryota</taxon>
        <taxon>Metazoa</taxon>
        <taxon>Ecdysozoa</taxon>
        <taxon>Arthropoda</taxon>
        <taxon>Chelicerata</taxon>
        <taxon>Arachnida</taxon>
        <taxon>Acari</taxon>
        <taxon>Acariformes</taxon>
        <taxon>Trombidiformes</taxon>
        <taxon>Prostigmata</taxon>
        <taxon>Eleutherengona</taxon>
        <taxon>Raphignathae</taxon>
        <taxon>Tetranychoidea</taxon>
        <taxon>Tetranychidae</taxon>
        <taxon>Tetranychus</taxon>
    </lineage>
</organism>
<protein>
    <submittedName>
        <fullName evidence="3">Cathepsin B1</fullName>
    </submittedName>
</protein>
<dbReference type="GO" id="GO:0006508">
    <property type="term" value="P:proteolysis"/>
    <property type="evidence" value="ECO:0007669"/>
    <property type="project" value="InterPro"/>
</dbReference>